<keyword evidence="3" id="KW-1185">Reference proteome</keyword>
<feature type="compositionally biased region" description="Low complexity" evidence="1">
    <location>
        <begin position="105"/>
        <end position="120"/>
    </location>
</feature>
<dbReference type="Proteomes" id="UP001146351">
    <property type="component" value="Unassembled WGS sequence"/>
</dbReference>
<feature type="compositionally biased region" description="Low complexity" evidence="1">
    <location>
        <begin position="191"/>
        <end position="203"/>
    </location>
</feature>
<protein>
    <submittedName>
        <fullName evidence="2">Uncharacterized protein</fullName>
    </submittedName>
</protein>
<dbReference type="AlphaFoldDB" id="A0A9W9I943"/>
<accession>A0A9W9I943</accession>
<evidence type="ECO:0000313" key="3">
    <source>
        <dbReference type="Proteomes" id="UP001146351"/>
    </source>
</evidence>
<reference evidence="2" key="2">
    <citation type="journal article" date="2023" name="IMA Fungus">
        <title>Comparative genomic study of the Penicillium genus elucidates a diverse pangenome and 15 lateral gene transfer events.</title>
        <authorList>
            <person name="Petersen C."/>
            <person name="Sorensen T."/>
            <person name="Nielsen M.R."/>
            <person name="Sondergaard T.E."/>
            <person name="Sorensen J.L."/>
            <person name="Fitzpatrick D.A."/>
            <person name="Frisvad J.C."/>
            <person name="Nielsen K.L."/>
        </authorList>
    </citation>
    <scope>NUCLEOTIDE SEQUENCE</scope>
    <source>
        <strain evidence="2">IBT 21917</strain>
    </source>
</reference>
<dbReference type="OrthoDB" id="5401654at2759"/>
<feature type="region of interest" description="Disordered" evidence="1">
    <location>
        <begin position="87"/>
        <end position="141"/>
    </location>
</feature>
<dbReference type="CDD" id="cd14724">
    <property type="entry name" value="ZIP_Gal4-like_1"/>
    <property type="match status" value="1"/>
</dbReference>
<name>A0A9W9I943_9EURO</name>
<feature type="compositionally biased region" description="Polar residues" evidence="1">
    <location>
        <begin position="249"/>
        <end position="265"/>
    </location>
</feature>
<organism evidence="2 3">
    <name type="scientific">Penicillium capsulatum</name>
    <dbReference type="NCBI Taxonomy" id="69766"/>
    <lineage>
        <taxon>Eukaryota</taxon>
        <taxon>Fungi</taxon>
        <taxon>Dikarya</taxon>
        <taxon>Ascomycota</taxon>
        <taxon>Pezizomycotina</taxon>
        <taxon>Eurotiomycetes</taxon>
        <taxon>Eurotiomycetidae</taxon>
        <taxon>Eurotiales</taxon>
        <taxon>Aspergillaceae</taxon>
        <taxon>Penicillium</taxon>
    </lineage>
</organism>
<gene>
    <name evidence="2" type="ORF">N7492_005168</name>
</gene>
<dbReference type="PANTHER" id="PTHR39610:SF1">
    <property type="match status" value="1"/>
</dbReference>
<feature type="compositionally biased region" description="Polar residues" evidence="1">
    <location>
        <begin position="121"/>
        <end position="130"/>
    </location>
</feature>
<dbReference type="PANTHER" id="PTHR39610">
    <property type="entry name" value="BZIP DOMAIN-CONTAINING PROTEIN-RELATED"/>
    <property type="match status" value="1"/>
</dbReference>
<feature type="region of interest" description="Disordered" evidence="1">
    <location>
        <begin position="335"/>
        <end position="359"/>
    </location>
</feature>
<feature type="compositionally biased region" description="Low complexity" evidence="1">
    <location>
        <begin position="170"/>
        <end position="182"/>
    </location>
</feature>
<feature type="region of interest" description="Disordered" evidence="1">
    <location>
        <begin position="167"/>
        <end position="297"/>
    </location>
</feature>
<sequence>MLPPTLGNLGSTAHTGAGTVLQPALTKGDGVMGEVRRLRCPSIVGSRASCDGGKEGVGRDEFVRSLEGWCLIAEFACCEGVEEIDPGHPSTTPGCYGRSPRRGISVRSSSLSSRKPPLSSNEPSITSTAQGPLRHPKPLTPSDLHLVLEKEQEAMVNRLTRELSLLRQQTTSVTSNASSTSTLNDPTDGMHGSPSLGSSVQSHSSRRQRSSSSLSSHAQSIQGHPAASVTGIAPSRSTNPSRAARSREASLTSRRPSIGSLSSFPQYAHNEQLPHYGNSPSIYPHRNSVSQTHLGLSSAPMARYEEATLHKSELDSVRKENDQLRKRVRELEQVLKKQKDVDPSPNGTSGIAEMAMPSA</sequence>
<evidence type="ECO:0000256" key="1">
    <source>
        <dbReference type="SAM" id="MobiDB-lite"/>
    </source>
</evidence>
<proteinExistence type="predicted"/>
<dbReference type="EMBL" id="JAPQKO010000003">
    <property type="protein sequence ID" value="KAJ5172575.1"/>
    <property type="molecule type" value="Genomic_DNA"/>
</dbReference>
<evidence type="ECO:0000313" key="2">
    <source>
        <dbReference type="EMBL" id="KAJ5172575.1"/>
    </source>
</evidence>
<comment type="caution">
    <text evidence="2">The sequence shown here is derived from an EMBL/GenBank/DDBJ whole genome shotgun (WGS) entry which is preliminary data.</text>
</comment>
<reference evidence="2" key="1">
    <citation type="submission" date="2022-11" db="EMBL/GenBank/DDBJ databases">
        <authorList>
            <person name="Petersen C."/>
        </authorList>
    </citation>
    <scope>NUCLEOTIDE SEQUENCE</scope>
    <source>
        <strain evidence="2">IBT 21917</strain>
    </source>
</reference>
<feature type="compositionally biased region" description="Low complexity" evidence="1">
    <location>
        <begin position="210"/>
        <end position="220"/>
    </location>
</feature>